<dbReference type="PANTHER" id="PTHR33048">
    <property type="entry name" value="PTH11-LIKE INTEGRAL MEMBRANE PROTEIN (AFU_ORTHOLOGUE AFUA_5G11245)"/>
    <property type="match status" value="1"/>
</dbReference>
<dbReference type="GO" id="GO:0016020">
    <property type="term" value="C:membrane"/>
    <property type="evidence" value="ECO:0007669"/>
    <property type="project" value="UniProtKB-SubCell"/>
</dbReference>
<feature type="transmembrane region" description="Helical" evidence="7">
    <location>
        <begin position="209"/>
        <end position="231"/>
    </location>
</feature>
<accession>A0A8H4PJY8</accession>
<dbReference type="AlphaFoldDB" id="A0A8H4PJY8"/>
<reference evidence="9 10" key="1">
    <citation type="journal article" date="2020" name="Genome Biol. Evol.">
        <title>A new high-quality draft genome assembly of the Chinese cordyceps Ophiocordyceps sinensis.</title>
        <authorList>
            <person name="Shu R."/>
            <person name="Zhang J."/>
            <person name="Meng Q."/>
            <person name="Zhang H."/>
            <person name="Zhou G."/>
            <person name="Li M."/>
            <person name="Wu P."/>
            <person name="Zhao Y."/>
            <person name="Chen C."/>
            <person name="Qin Q."/>
        </authorList>
    </citation>
    <scope>NUCLEOTIDE SEQUENCE [LARGE SCALE GENOMIC DNA]</scope>
    <source>
        <strain evidence="9 10">IOZ07</strain>
    </source>
</reference>
<proteinExistence type="inferred from homology"/>
<gene>
    <name evidence="9" type="ORF">G6O67_007911</name>
</gene>
<comment type="caution">
    <text evidence="9">The sequence shown here is derived from an EMBL/GenBank/DDBJ whole genome shotgun (WGS) entry which is preliminary data.</text>
</comment>
<dbReference type="EMBL" id="JAAVMX010000009">
    <property type="protein sequence ID" value="KAF4504461.1"/>
    <property type="molecule type" value="Genomic_DNA"/>
</dbReference>
<feature type="region of interest" description="Disordered" evidence="6">
    <location>
        <begin position="294"/>
        <end position="313"/>
    </location>
</feature>
<name>A0A8H4PJY8_9HYPO</name>
<dbReference type="Proteomes" id="UP000557566">
    <property type="component" value="Unassembled WGS sequence"/>
</dbReference>
<feature type="transmembrane region" description="Helical" evidence="7">
    <location>
        <begin position="127"/>
        <end position="155"/>
    </location>
</feature>
<evidence type="ECO:0000313" key="9">
    <source>
        <dbReference type="EMBL" id="KAF4504461.1"/>
    </source>
</evidence>
<evidence type="ECO:0000256" key="4">
    <source>
        <dbReference type="ARBA" id="ARBA00023136"/>
    </source>
</evidence>
<evidence type="ECO:0000256" key="2">
    <source>
        <dbReference type="ARBA" id="ARBA00022692"/>
    </source>
</evidence>
<dbReference type="PANTHER" id="PTHR33048:SF47">
    <property type="entry name" value="INTEGRAL MEMBRANE PROTEIN-RELATED"/>
    <property type="match status" value="1"/>
</dbReference>
<evidence type="ECO:0000256" key="1">
    <source>
        <dbReference type="ARBA" id="ARBA00004141"/>
    </source>
</evidence>
<protein>
    <recommendedName>
        <fullName evidence="8">Rhodopsin domain-containing protein</fullName>
    </recommendedName>
</protein>
<keyword evidence="2 7" id="KW-0812">Transmembrane</keyword>
<feature type="transmembrane region" description="Helical" evidence="7">
    <location>
        <begin position="93"/>
        <end position="115"/>
    </location>
</feature>
<comment type="similarity">
    <text evidence="5">Belongs to the SAT4 family.</text>
</comment>
<comment type="subcellular location">
    <subcellularLocation>
        <location evidence="1">Membrane</location>
        <topology evidence="1">Multi-pass membrane protein</topology>
    </subcellularLocation>
</comment>
<feature type="transmembrane region" description="Helical" evidence="7">
    <location>
        <begin position="12"/>
        <end position="32"/>
    </location>
</feature>
<keyword evidence="10" id="KW-1185">Reference proteome</keyword>
<dbReference type="InterPro" id="IPR052337">
    <property type="entry name" value="SAT4-like"/>
</dbReference>
<evidence type="ECO:0000313" key="10">
    <source>
        <dbReference type="Proteomes" id="UP000557566"/>
    </source>
</evidence>
<evidence type="ECO:0000259" key="8">
    <source>
        <dbReference type="Pfam" id="PF20684"/>
    </source>
</evidence>
<feature type="domain" description="Rhodopsin" evidence="8">
    <location>
        <begin position="29"/>
        <end position="270"/>
    </location>
</feature>
<evidence type="ECO:0000256" key="5">
    <source>
        <dbReference type="ARBA" id="ARBA00038359"/>
    </source>
</evidence>
<sequence length="348" mass="38244">MGVQLQPNGDVSVRVSAAMMTLVLLSLLARIWSRSKTPKGFTSPDDALIALAAAVFYAEQILFLYSVAGDGASGGSNVTLMTLPQLNRFFKYLYAQELLFVLCITLAKLSILTFYRRIFSVRSFVRLTWVVLAMCVVWAVICAFVIVFQCVPVHGMWDVAMQLGKAATCLKPEKLIFGFEISNVAIDLLILALPVYRVQRLQLPTAKKISVSCIFLLGLFVCVACAVRSYYVWDPVTNATRSSSTSMDWTTIELATALVCASLPTYGPILFKGGLATKMFEMYQSLRGSIQSGRSQSVPATAESTKQTAKGDYSEYDQLVDGPGGVRHKAAERESNAYAMNRIRVEVV</sequence>
<feature type="transmembrane region" description="Helical" evidence="7">
    <location>
        <begin position="175"/>
        <end position="197"/>
    </location>
</feature>
<dbReference type="OrthoDB" id="5417844at2759"/>
<evidence type="ECO:0000256" key="6">
    <source>
        <dbReference type="SAM" id="MobiDB-lite"/>
    </source>
</evidence>
<keyword evidence="3 7" id="KW-1133">Transmembrane helix</keyword>
<evidence type="ECO:0000256" key="3">
    <source>
        <dbReference type="ARBA" id="ARBA00022989"/>
    </source>
</evidence>
<dbReference type="Pfam" id="PF20684">
    <property type="entry name" value="Fung_rhodopsin"/>
    <property type="match status" value="1"/>
</dbReference>
<dbReference type="InterPro" id="IPR049326">
    <property type="entry name" value="Rhodopsin_dom_fungi"/>
</dbReference>
<keyword evidence="4 7" id="KW-0472">Membrane</keyword>
<feature type="transmembrane region" description="Helical" evidence="7">
    <location>
        <begin position="251"/>
        <end position="271"/>
    </location>
</feature>
<organism evidence="9 10">
    <name type="scientific">Ophiocordyceps sinensis</name>
    <dbReference type="NCBI Taxonomy" id="72228"/>
    <lineage>
        <taxon>Eukaryota</taxon>
        <taxon>Fungi</taxon>
        <taxon>Dikarya</taxon>
        <taxon>Ascomycota</taxon>
        <taxon>Pezizomycotina</taxon>
        <taxon>Sordariomycetes</taxon>
        <taxon>Hypocreomycetidae</taxon>
        <taxon>Hypocreales</taxon>
        <taxon>Ophiocordycipitaceae</taxon>
        <taxon>Ophiocordyceps</taxon>
    </lineage>
</organism>
<evidence type="ECO:0000256" key="7">
    <source>
        <dbReference type="SAM" id="Phobius"/>
    </source>
</evidence>
<feature type="compositionally biased region" description="Polar residues" evidence="6">
    <location>
        <begin position="294"/>
        <end position="308"/>
    </location>
</feature>
<feature type="transmembrane region" description="Helical" evidence="7">
    <location>
        <begin position="48"/>
        <end position="68"/>
    </location>
</feature>